<dbReference type="Pfam" id="PF00296">
    <property type="entry name" value="Bac_luciferase"/>
    <property type="match status" value="1"/>
</dbReference>
<dbReference type="PANTHER" id="PTHR30011">
    <property type="entry name" value="ALKANESULFONATE MONOOXYGENASE-RELATED"/>
    <property type="match status" value="1"/>
</dbReference>
<evidence type="ECO:0000256" key="3">
    <source>
        <dbReference type="ARBA" id="ARBA00023002"/>
    </source>
</evidence>
<proteinExistence type="predicted"/>
<keyword evidence="1" id="KW-0285">Flavoprotein</keyword>
<dbReference type="AlphaFoldDB" id="A0A543ITB9"/>
<keyword evidence="4 7" id="KW-0503">Monooxygenase</keyword>
<evidence type="ECO:0000313" key="7">
    <source>
        <dbReference type="EMBL" id="TQM73820.1"/>
    </source>
</evidence>
<keyword evidence="2" id="KW-0288">FMN</keyword>
<dbReference type="GO" id="GO:0004497">
    <property type="term" value="F:monooxygenase activity"/>
    <property type="evidence" value="ECO:0007669"/>
    <property type="project" value="UniProtKB-KW"/>
</dbReference>
<feature type="region of interest" description="Disordered" evidence="5">
    <location>
        <begin position="338"/>
        <end position="358"/>
    </location>
</feature>
<evidence type="ECO:0000256" key="2">
    <source>
        <dbReference type="ARBA" id="ARBA00022643"/>
    </source>
</evidence>
<dbReference type="InterPro" id="IPR011251">
    <property type="entry name" value="Luciferase-like_dom"/>
</dbReference>
<feature type="domain" description="Luciferase-like" evidence="6">
    <location>
        <begin position="53"/>
        <end position="271"/>
    </location>
</feature>
<dbReference type="Proteomes" id="UP000319213">
    <property type="component" value="Unassembled WGS sequence"/>
</dbReference>
<dbReference type="SUPFAM" id="SSF51679">
    <property type="entry name" value="Bacterial luciferase-like"/>
    <property type="match status" value="1"/>
</dbReference>
<organism evidence="7 8">
    <name type="scientific">Thermopolyspora flexuosa</name>
    <dbReference type="NCBI Taxonomy" id="103836"/>
    <lineage>
        <taxon>Bacteria</taxon>
        <taxon>Bacillati</taxon>
        <taxon>Actinomycetota</taxon>
        <taxon>Actinomycetes</taxon>
        <taxon>Streptosporangiales</taxon>
        <taxon>Streptosporangiaceae</taxon>
        <taxon>Thermopolyspora</taxon>
    </lineage>
</organism>
<dbReference type="PANTHER" id="PTHR30011:SF16">
    <property type="entry name" value="C2H2 FINGER DOMAIN TRANSCRIPTION FACTOR (EUROFUNG)-RELATED"/>
    <property type="match status" value="1"/>
</dbReference>
<protein>
    <submittedName>
        <fullName evidence="7">Alkanesulfonate monooxygenase SsuD/methylene tetrahydromethanopterin reductase-like flavin-dependent oxidoreductase (Luciferase family)</fullName>
    </submittedName>
</protein>
<keyword evidence="8" id="KW-1185">Reference proteome</keyword>
<dbReference type="InterPro" id="IPR036661">
    <property type="entry name" value="Luciferase-like_sf"/>
</dbReference>
<evidence type="ECO:0000256" key="5">
    <source>
        <dbReference type="SAM" id="MobiDB-lite"/>
    </source>
</evidence>
<dbReference type="RefSeq" id="WP_142258081.1">
    <property type="nucleotide sequence ID" value="NZ_BMPV01000004.1"/>
</dbReference>
<name>A0A543ITB9_9ACTN</name>
<dbReference type="Gene3D" id="3.20.20.30">
    <property type="entry name" value="Luciferase-like domain"/>
    <property type="match status" value="1"/>
</dbReference>
<dbReference type="OrthoDB" id="9130786at2"/>
<dbReference type="GO" id="GO:0016705">
    <property type="term" value="F:oxidoreductase activity, acting on paired donors, with incorporation or reduction of molecular oxygen"/>
    <property type="evidence" value="ECO:0007669"/>
    <property type="project" value="InterPro"/>
</dbReference>
<evidence type="ECO:0000256" key="4">
    <source>
        <dbReference type="ARBA" id="ARBA00023033"/>
    </source>
</evidence>
<evidence type="ECO:0000259" key="6">
    <source>
        <dbReference type="Pfam" id="PF00296"/>
    </source>
</evidence>
<sequence>MGDTTTAAYLAIGLTGDHLAALAGDPLPAARLGTAGAAFAVAGIDRIDGSAPGEATLESTVAATFLAAHAPGTAFLAAAAPHRDHPYNLARRVASLDHLTRGRSGLILGVRDGYAPADGEGRRAWGGAGLPGGIVPGVETTRDAAIAIQKLWQSWPRDAIIADRESRIFARGDRIVHIDHEGIFTIAGPLTVPATVQGAPVLAWYADSADAVRAAGETADLVVLAPHEDIGAAVAALDAAAARRFSGDGRRALLFAEVAPPDGSRGADDLAERAASAAAHPGVDGVLLRPAPGGAPAVAAFVDEVVPRLAARRAVRRHDGGTLRARLNLPGPAPLLEGARPAFPAPEPQPPLAFAPSI</sequence>
<gene>
    <name evidence="7" type="ORF">FHX40_0475</name>
</gene>
<accession>A0A543ITB9</accession>
<keyword evidence="3" id="KW-0560">Oxidoreductase</keyword>
<dbReference type="InterPro" id="IPR051260">
    <property type="entry name" value="Diverse_substr_monoxygenases"/>
</dbReference>
<reference evidence="7 8" key="1">
    <citation type="submission" date="2019-06" db="EMBL/GenBank/DDBJ databases">
        <title>Sequencing the genomes of 1000 actinobacteria strains.</title>
        <authorList>
            <person name="Klenk H.-P."/>
        </authorList>
    </citation>
    <scope>NUCLEOTIDE SEQUENCE [LARGE SCALE GENOMIC DNA]</scope>
    <source>
        <strain evidence="7 8">DSM 43186</strain>
    </source>
</reference>
<evidence type="ECO:0000256" key="1">
    <source>
        <dbReference type="ARBA" id="ARBA00022630"/>
    </source>
</evidence>
<comment type="caution">
    <text evidence="7">The sequence shown here is derived from an EMBL/GenBank/DDBJ whole genome shotgun (WGS) entry which is preliminary data.</text>
</comment>
<evidence type="ECO:0000313" key="8">
    <source>
        <dbReference type="Proteomes" id="UP000319213"/>
    </source>
</evidence>
<feature type="compositionally biased region" description="Pro residues" evidence="5">
    <location>
        <begin position="343"/>
        <end position="358"/>
    </location>
</feature>
<dbReference type="EMBL" id="VFPQ01000001">
    <property type="protein sequence ID" value="TQM73820.1"/>
    <property type="molecule type" value="Genomic_DNA"/>
</dbReference>